<dbReference type="PANTHER" id="PTHR21443">
    <property type="entry name" value="CONSERVED OLIGOMERIC GOLGI COMPLEX COMPONENT 7"/>
    <property type="match status" value="1"/>
</dbReference>
<evidence type="ECO:0000256" key="2">
    <source>
        <dbReference type="ARBA" id="ARBA00005831"/>
    </source>
</evidence>
<organism evidence="9 10">
    <name type="scientific">Vitis vinifera</name>
    <name type="common">Grape</name>
    <dbReference type="NCBI Taxonomy" id="29760"/>
    <lineage>
        <taxon>Eukaryota</taxon>
        <taxon>Viridiplantae</taxon>
        <taxon>Streptophyta</taxon>
        <taxon>Embryophyta</taxon>
        <taxon>Tracheophyta</taxon>
        <taxon>Spermatophyta</taxon>
        <taxon>Magnoliopsida</taxon>
        <taxon>eudicotyledons</taxon>
        <taxon>Gunneridae</taxon>
        <taxon>Pentapetalae</taxon>
        <taxon>rosids</taxon>
        <taxon>Vitales</taxon>
        <taxon>Vitaceae</taxon>
        <taxon>Viteae</taxon>
        <taxon>Vitis</taxon>
    </lineage>
</organism>
<protein>
    <recommendedName>
        <fullName evidence="3">Conserved oligomeric Golgi complex subunit 7</fullName>
    </recommendedName>
    <alternativeName>
        <fullName evidence="8">Component of oligomeric Golgi complex 7</fullName>
    </alternativeName>
</protein>
<keyword evidence="4" id="KW-0813">Transport</keyword>
<keyword evidence="7" id="KW-0472">Membrane</keyword>
<dbReference type="PANTHER" id="PTHR21443:SF0">
    <property type="entry name" value="CONSERVED OLIGOMERIC GOLGI COMPLEX SUBUNIT 7"/>
    <property type="match status" value="1"/>
</dbReference>
<comment type="similarity">
    <text evidence="2">Belongs to the COG7 family.</text>
</comment>
<evidence type="ECO:0000256" key="8">
    <source>
        <dbReference type="ARBA" id="ARBA00031345"/>
    </source>
</evidence>
<name>A0ABY9BSB9_VITVI</name>
<evidence type="ECO:0000256" key="1">
    <source>
        <dbReference type="ARBA" id="ARBA00004395"/>
    </source>
</evidence>
<accession>A0ABY9BSB9</accession>
<proteinExistence type="inferred from homology"/>
<dbReference type="EMBL" id="CP126651">
    <property type="protein sequence ID" value="WJZ85433.1"/>
    <property type="molecule type" value="Genomic_DNA"/>
</dbReference>
<keyword evidence="10" id="KW-1185">Reference proteome</keyword>
<evidence type="ECO:0000256" key="7">
    <source>
        <dbReference type="ARBA" id="ARBA00023136"/>
    </source>
</evidence>
<evidence type="ECO:0000313" key="10">
    <source>
        <dbReference type="Proteomes" id="UP001227230"/>
    </source>
</evidence>
<comment type="subcellular location">
    <subcellularLocation>
        <location evidence="1">Golgi apparatus membrane</location>
        <topology evidence="1">Peripheral membrane protein</topology>
    </subcellularLocation>
</comment>
<evidence type="ECO:0000256" key="4">
    <source>
        <dbReference type="ARBA" id="ARBA00022448"/>
    </source>
</evidence>
<sequence length="83" mass="9469">MEQLWRIQYIIDRGAQQLLADIKYLSNVLSALSMLIPPILAAFHSCLSTLRDHLKDFVKSDVGNQPDLPTTNFVCKIQRVNLE</sequence>
<evidence type="ECO:0000256" key="5">
    <source>
        <dbReference type="ARBA" id="ARBA00022927"/>
    </source>
</evidence>
<evidence type="ECO:0000256" key="3">
    <source>
        <dbReference type="ARBA" id="ARBA00020984"/>
    </source>
</evidence>
<gene>
    <name evidence="9" type="ORF">VitviT2T_004971</name>
</gene>
<reference evidence="9 10" key="1">
    <citation type="journal article" date="2023" name="Hortic Res">
        <title>The complete reference genome for grapevine (Vitis vinifera L.) genetics and breeding.</title>
        <authorList>
            <person name="Shi X."/>
            <person name="Cao S."/>
            <person name="Wang X."/>
            <person name="Huang S."/>
            <person name="Wang Y."/>
            <person name="Liu Z."/>
            <person name="Liu W."/>
            <person name="Leng X."/>
            <person name="Peng Y."/>
            <person name="Wang N."/>
            <person name="Wang Y."/>
            <person name="Ma Z."/>
            <person name="Xu X."/>
            <person name="Zhang F."/>
            <person name="Xue H."/>
            <person name="Zhong H."/>
            <person name="Wang Y."/>
            <person name="Zhang K."/>
            <person name="Velt A."/>
            <person name="Avia K."/>
            <person name="Holtgrawe D."/>
            <person name="Grimplet J."/>
            <person name="Matus J.T."/>
            <person name="Ware D."/>
            <person name="Wu X."/>
            <person name="Wang H."/>
            <person name="Liu C."/>
            <person name="Fang Y."/>
            <person name="Rustenholz C."/>
            <person name="Cheng Z."/>
            <person name="Xiao H."/>
            <person name="Zhou Y."/>
        </authorList>
    </citation>
    <scope>NUCLEOTIDE SEQUENCE [LARGE SCALE GENOMIC DNA]</scope>
    <source>
        <strain evidence="10">cv. Pinot noir / PN40024</strain>
        <tissue evidence="9">Leaf</tissue>
    </source>
</reference>
<evidence type="ECO:0000313" key="9">
    <source>
        <dbReference type="EMBL" id="WJZ85433.1"/>
    </source>
</evidence>
<dbReference type="InterPro" id="IPR019335">
    <property type="entry name" value="COG7"/>
</dbReference>
<dbReference type="Proteomes" id="UP001227230">
    <property type="component" value="Chromosome 4"/>
</dbReference>
<keyword evidence="6" id="KW-0333">Golgi apparatus</keyword>
<dbReference type="Pfam" id="PF10191">
    <property type="entry name" value="COG7"/>
    <property type="match status" value="1"/>
</dbReference>
<evidence type="ECO:0000256" key="6">
    <source>
        <dbReference type="ARBA" id="ARBA00023034"/>
    </source>
</evidence>
<keyword evidence="5" id="KW-0653">Protein transport</keyword>